<gene>
    <name evidence="1" type="ORF">Thiowin_01110</name>
</gene>
<reference evidence="1 2" key="1">
    <citation type="journal article" date="2023" name="Microorganisms">
        <title>Thiorhodovibrio frisius and Trv. litoralis spp. nov., Two Novel Members from a Clade of Fastidious Purple Sulfur Bacteria That Exhibit Unique Red-Shifted Light-Harvesting Capabilities.</title>
        <authorList>
            <person name="Methner A."/>
            <person name="Kuzyk S.B."/>
            <person name="Petersen J."/>
            <person name="Bauer S."/>
            <person name="Brinkmann H."/>
            <person name="Sichau K."/>
            <person name="Wanner G."/>
            <person name="Wolf J."/>
            <person name="Neumann-Schaal M."/>
            <person name="Henke P."/>
            <person name="Tank M."/>
            <person name="Sproer C."/>
            <person name="Bunk B."/>
            <person name="Overmann J."/>
        </authorList>
    </citation>
    <scope>NUCLEOTIDE SEQUENCE [LARGE SCALE GENOMIC DNA]</scope>
    <source>
        <strain evidence="1 2">DSM 6702</strain>
    </source>
</reference>
<keyword evidence="2" id="KW-1185">Reference proteome</keyword>
<protein>
    <submittedName>
        <fullName evidence="1">Uncharacterized protein</fullName>
    </submittedName>
</protein>
<accession>A0ABZ0S6K3</accession>
<dbReference type="EMBL" id="CP121472">
    <property type="protein sequence ID" value="WPL16159.1"/>
    <property type="molecule type" value="Genomic_DNA"/>
</dbReference>
<evidence type="ECO:0000313" key="2">
    <source>
        <dbReference type="Proteomes" id="UP001432180"/>
    </source>
</evidence>
<name>A0ABZ0S6K3_9GAMM</name>
<sequence>MALVNADLSQTNKELAAPDVKIARMEKAHAHEVRRLEDRAQELVTVNDSLGDKYSATVLELDRLKRHDPVTVTTKPKWAPRHKAAAG</sequence>
<evidence type="ECO:0000313" key="1">
    <source>
        <dbReference type="EMBL" id="WPL16159.1"/>
    </source>
</evidence>
<dbReference type="Proteomes" id="UP001432180">
    <property type="component" value="Chromosome"/>
</dbReference>
<organism evidence="1 2">
    <name type="scientific">Thiorhodovibrio winogradskyi</name>
    <dbReference type="NCBI Taxonomy" id="77007"/>
    <lineage>
        <taxon>Bacteria</taxon>
        <taxon>Pseudomonadati</taxon>
        <taxon>Pseudomonadota</taxon>
        <taxon>Gammaproteobacteria</taxon>
        <taxon>Chromatiales</taxon>
        <taxon>Chromatiaceae</taxon>
        <taxon>Thiorhodovibrio</taxon>
    </lineage>
</organism>
<dbReference type="RefSeq" id="WP_328986705.1">
    <property type="nucleotide sequence ID" value="NZ_CP121472.1"/>
</dbReference>
<proteinExistence type="predicted"/>